<reference evidence="1" key="1">
    <citation type="journal article" date="2021" name="Proc. Natl. Acad. Sci. U.S.A.">
        <title>A Catalog of Tens of Thousands of Viruses from Human Metagenomes Reveals Hidden Associations with Chronic Diseases.</title>
        <authorList>
            <person name="Tisza M.J."/>
            <person name="Buck C.B."/>
        </authorList>
    </citation>
    <scope>NUCLEOTIDE SEQUENCE</scope>
    <source>
        <strain evidence="1">CtaNW81</strain>
    </source>
</reference>
<sequence length="170" mass="19716">MLVLVEGVDGTGKTTLVRKLFERGFCCKRVFRNDNCEAAKFYNYAHHDGLVILDRSFISDLVYRMVDFLPMEDQDLASIGNILSGKVLIIHCINPFHYDESMARGEDNITDRDVSDRIDNLYRTFMTMFAKFTKARIVPYDYHTTSVDNIVNKIKEVYNEFEEKECSAVK</sequence>
<name>A0A8S5M5H8_9CAUD</name>
<dbReference type="EMBL" id="BK014826">
    <property type="protein sequence ID" value="DAD77482.1"/>
    <property type="molecule type" value="Genomic_DNA"/>
</dbReference>
<dbReference type="SUPFAM" id="SSF52540">
    <property type="entry name" value="P-loop containing nucleoside triphosphate hydrolases"/>
    <property type="match status" value="1"/>
</dbReference>
<dbReference type="InterPro" id="IPR027417">
    <property type="entry name" value="P-loop_NTPase"/>
</dbReference>
<organism evidence="1">
    <name type="scientific">Podoviridae sp. ctaNW81</name>
    <dbReference type="NCBI Taxonomy" id="2826562"/>
    <lineage>
        <taxon>Viruses</taxon>
        <taxon>Duplodnaviria</taxon>
        <taxon>Heunggongvirae</taxon>
        <taxon>Uroviricota</taxon>
        <taxon>Caudoviricetes</taxon>
    </lineage>
</organism>
<dbReference type="Gene3D" id="3.40.50.300">
    <property type="entry name" value="P-loop containing nucleotide triphosphate hydrolases"/>
    <property type="match status" value="1"/>
</dbReference>
<protein>
    <submittedName>
        <fullName evidence="1">Ras-related protein Ral-A, GNP, GTP, GMPPNP, GppNHp</fullName>
    </submittedName>
</protein>
<proteinExistence type="predicted"/>
<accession>A0A8S5M5H8</accession>
<evidence type="ECO:0000313" key="1">
    <source>
        <dbReference type="EMBL" id="DAD77482.1"/>
    </source>
</evidence>